<feature type="domain" description="Thioredoxin" evidence="7">
    <location>
        <begin position="16"/>
        <end position="137"/>
    </location>
</feature>
<comment type="caution">
    <text evidence="8">The sequence shown here is derived from an EMBL/GenBank/DDBJ whole genome shotgun (WGS) entry which is preliminary data.</text>
</comment>
<evidence type="ECO:0000259" key="7">
    <source>
        <dbReference type="PROSITE" id="PS51352"/>
    </source>
</evidence>
<keyword evidence="2 6" id="KW-0812">Transmembrane</keyword>
<comment type="function">
    <text evidence="5">Probable disulfide isomerase, which participates in the folding of proteins containing disulfide bonds. May act as a dithiol oxidase. Acts as a regulator of endoplasmic reticulum-mitochondria contact sites via its ability to regulate redox signals.</text>
</comment>
<dbReference type="InterPro" id="IPR052250">
    <property type="entry name" value="PDI_TMX3"/>
</dbReference>
<evidence type="ECO:0000313" key="9">
    <source>
        <dbReference type="Proteomes" id="UP000789739"/>
    </source>
</evidence>
<evidence type="ECO:0000256" key="3">
    <source>
        <dbReference type="ARBA" id="ARBA00022989"/>
    </source>
</evidence>
<evidence type="ECO:0000256" key="6">
    <source>
        <dbReference type="SAM" id="Phobius"/>
    </source>
</evidence>
<dbReference type="CDD" id="cd02961">
    <property type="entry name" value="PDI_a_family"/>
    <property type="match status" value="1"/>
</dbReference>
<dbReference type="PROSITE" id="PS51352">
    <property type="entry name" value="THIOREDOXIN_2"/>
    <property type="match status" value="1"/>
</dbReference>
<dbReference type="SUPFAM" id="SSF52833">
    <property type="entry name" value="Thioredoxin-like"/>
    <property type="match status" value="3"/>
</dbReference>
<gene>
    <name evidence="8" type="ORF">PBRASI_LOCUS633</name>
</gene>
<dbReference type="Proteomes" id="UP000789739">
    <property type="component" value="Unassembled WGS sequence"/>
</dbReference>
<evidence type="ECO:0000256" key="4">
    <source>
        <dbReference type="ARBA" id="ARBA00023136"/>
    </source>
</evidence>
<name>A0A9N8VTK3_9GLOM</name>
<dbReference type="Gene3D" id="3.40.30.10">
    <property type="entry name" value="Glutaredoxin"/>
    <property type="match status" value="2"/>
</dbReference>
<reference evidence="8" key="1">
    <citation type="submission" date="2021-06" db="EMBL/GenBank/DDBJ databases">
        <authorList>
            <person name="Kallberg Y."/>
            <person name="Tangrot J."/>
            <person name="Rosling A."/>
        </authorList>
    </citation>
    <scope>NUCLEOTIDE SEQUENCE</scope>
    <source>
        <strain evidence="8">BR232B</strain>
    </source>
</reference>
<dbReference type="InterPro" id="IPR013766">
    <property type="entry name" value="Thioredoxin_domain"/>
</dbReference>
<dbReference type="Pfam" id="PF00085">
    <property type="entry name" value="Thioredoxin"/>
    <property type="match status" value="1"/>
</dbReference>
<keyword evidence="9" id="KW-1185">Reference proteome</keyword>
<evidence type="ECO:0000256" key="2">
    <source>
        <dbReference type="ARBA" id="ARBA00022692"/>
    </source>
</evidence>
<comment type="subcellular location">
    <subcellularLocation>
        <location evidence="1">Endoplasmic reticulum membrane</location>
        <topology evidence="1">Single-pass membrane protein</topology>
    </subcellularLocation>
</comment>
<dbReference type="OrthoDB" id="427280at2759"/>
<dbReference type="InterPro" id="IPR017937">
    <property type="entry name" value="Thioredoxin_CS"/>
</dbReference>
<dbReference type="GO" id="GO:0005789">
    <property type="term" value="C:endoplasmic reticulum membrane"/>
    <property type="evidence" value="ECO:0007669"/>
    <property type="project" value="UniProtKB-SubCell"/>
</dbReference>
<dbReference type="InterPro" id="IPR036249">
    <property type="entry name" value="Thioredoxin-like_sf"/>
</dbReference>
<evidence type="ECO:0000313" key="8">
    <source>
        <dbReference type="EMBL" id="CAG8461959.1"/>
    </source>
</evidence>
<sequence>MVQKYNGQRTPEELTEFIVSSASKYYVKPINPNGEVVELNSKNFDELARSGPWFIKFFAPWCPHCQTLKPTWEKLGNVLKGKVNVGTVDCTVEGDICNNYSIRGYPTLKLLINGETTDYRGSRKLEELKKWAEKAVAAGAIKINADDFAEIREKEDLFFLFVYDSKTSAEAMTTINDLSKTFFSIGKFYVSDDSEILLQLGISEIPTFLVVKSDINYRYTSSASNAFTDVKSLKAFIQKHKYPLLTQIDLGNSEDILKGSKLVVLGIMNPKEKKFIDAKKSLRNVAVKYYSKVNEAGGNEGGREVVFAWIDGTRWSEYIGRMYGIKTASLPTVVIHDAEGDEYYDNTIRGTLFSVYDEAELYDAINDAKGNRLIGKSTISIIERFAKTTYNGIWNHPLITLSLFGVVFAAVWKIISRDHSSLDYGKDYPKFE</sequence>
<dbReference type="PANTHER" id="PTHR46426:SF1">
    <property type="entry name" value="PROTEIN DISULFIDE-ISOMERASE TMX3"/>
    <property type="match status" value="1"/>
</dbReference>
<organism evidence="8 9">
    <name type="scientific">Paraglomus brasilianum</name>
    <dbReference type="NCBI Taxonomy" id="144538"/>
    <lineage>
        <taxon>Eukaryota</taxon>
        <taxon>Fungi</taxon>
        <taxon>Fungi incertae sedis</taxon>
        <taxon>Mucoromycota</taxon>
        <taxon>Glomeromycotina</taxon>
        <taxon>Glomeromycetes</taxon>
        <taxon>Paraglomerales</taxon>
        <taxon>Paraglomeraceae</taxon>
        <taxon>Paraglomus</taxon>
    </lineage>
</organism>
<evidence type="ECO:0000256" key="5">
    <source>
        <dbReference type="ARBA" id="ARBA00045246"/>
    </source>
</evidence>
<feature type="transmembrane region" description="Helical" evidence="6">
    <location>
        <begin position="393"/>
        <end position="412"/>
    </location>
</feature>
<protein>
    <submittedName>
        <fullName evidence="8">2238_t:CDS:1</fullName>
    </submittedName>
</protein>
<keyword evidence="3 6" id="KW-1133">Transmembrane helix</keyword>
<dbReference type="Pfam" id="PF13848">
    <property type="entry name" value="Thioredoxin_6"/>
    <property type="match status" value="1"/>
</dbReference>
<dbReference type="AlphaFoldDB" id="A0A9N8VTK3"/>
<dbReference type="PROSITE" id="PS00194">
    <property type="entry name" value="THIOREDOXIN_1"/>
    <property type="match status" value="1"/>
</dbReference>
<accession>A0A9N8VTK3</accession>
<keyword evidence="4 6" id="KW-0472">Membrane</keyword>
<dbReference type="EMBL" id="CAJVPI010000033">
    <property type="protein sequence ID" value="CAG8461959.1"/>
    <property type="molecule type" value="Genomic_DNA"/>
</dbReference>
<evidence type="ECO:0000256" key="1">
    <source>
        <dbReference type="ARBA" id="ARBA00004389"/>
    </source>
</evidence>
<proteinExistence type="predicted"/>
<dbReference type="PANTHER" id="PTHR46426">
    <property type="entry name" value="PROTEIN DISULFIDE-ISOMERASE TMX3"/>
    <property type="match status" value="1"/>
</dbReference>